<dbReference type="SUPFAM" id="SSF103481">
    <property type="entry name" value="Multidrug resistance efflux transporter EmrE"/>
    <property type="match status" value="2"/>
</dbReference>
<dbReference type="Proteomes" id="UP001501047">
    <property type="component" value="Unassembled WGS sequence"/>
</dbReference>
<evidence type="ECO:0000256" key="1">
    <source>
        <dbReference type="ARBA" id="ARBA00004651"/>
    </source>
</evidence>
<feature type="transmembrane region" description="Helical" evidence="7">
    <location>
        <begin position="151"/>
        <end position="168"/>
    </location>
</feature>
<feature type="domain" description="EamA" evidence="8">
    <location>
        <begin position="149"/>
        <end position="282"/>
    </location>
</feature>
<dbReference type="PANTHER" id="PTHR32322">
    <property type="entry name" value="INNER MEMBRANE TRANSPORTER"/>
    <property type="match status" value="1"/>
</dbReference>
<dbReference type="InterPro" id="IPR050638">
    <property type="entry name" value="AA-Vitamin_Transporters"/>
</dbReference>
<feature type="transmembrane region" description="Helical" evidence="7">
    <location>
        <begin position="180"/>
        <end position="198"/>
    </location>
</feature>
<comment type="caution">
    <text evidence="9">The sequence shown here is derived from an EMBL/GenBank/DDBJ whole genome shotgun (WGS) entry which is preliminary data.</text>
</comment>
<comment type="subcellular location">
    <subcellularLocation>
        <location evidence="1">Cell membrane</location>
        <topology evidence="1">Multi-pass membrane protein</topology>
    </subcellularLocation>
</comment>
<feature type="transmembrane region" description="Helical" evidence="7">
    <location>
        <begin position="32"/>
        <end position="54"/>
    </location>
</feature>
<name>A0ABN1KPC8_CLOSU</name>
<feature type="transmembrane region" description="Helical" evidence="7">
    <location>
        <begin position="90"/>
        <end position="111"/>
    </location>
</feature>
<dbReference type="Pfam" id="PF00892">
    <property type="entry name" value="EamA"/>
    <property type="match status" value="2"/>
</dbReference>
<evidence type="ECO:0000313" key="10">
    <source>
        <dbReference type="Proteomes" id="UP001501047"/>
    </source>
</evidence>
<evidence type="ECO:0000256" key="2">
    <source>
        <dbReference type="ARBA" id="ARBA00007362"/>
    </source>
</evidence>
<dbReference type="Gene3D" id="1.10.3730.20">
    <property type="match status" value="1"/>
</dbReference>
<keyword evidence="10" id="KW-1185">Reference proteome</keyword>
<dbReference type="InterPro" id="IPR000620">
    <property type="entry name" value="EamA_dom"/>
</dbReference>
<feature type="transmembrane region" description="Helical" evidence="7">
    <location>
        <begin position="123"/>
        <end position="139"/>
    </location>
</feature>
<comment type="similarity">
    <text evidence="2">Belongs to the EamA transporter family.</text>
</comment>
<feature type="domain" description="EamA" evidence="8">
    <location>
        <begin position="8"/>
        <end position="139"/>
    </location>
</feature>
<feature type="transmembrane region" description="Helical" evidence="7">
    <location>
        <begin position="210"/>
        <end position="231"/>
    </location>
</feature>
<gene>
    <name evidence="9" type="ORF">GCM10008908_19280</name>
</gene>
<feature type="transmembrane region" description="Helical" evidence="7">
    <location>
        <begin position="266"/>
        <end position="283"/>
    </location>
</feature>
<feature type="transmembrane region" description="Helical" evidence="7">
    <location>
        <begin position="66"/>
        <end position="84"/>
    </location>
</feature>
<organism evidence="9 10">
    <name type="scientific">Clostridium subterminale</name>
    <dbReference type="NCBI Taxonomy" id="1550"/>
    <lineage>
        <taxon>Bacteria</taxon>
        <taxon>Bacillati</taxon>
        <taxon>Bacillota</taxon>
        <taxon>Clostridia</taxon>
        <taxon>Eubacteriales</taxon>
        <taxon>Clostridiaceae</taxon>
        <taxon>Clostridium</taxon>
    </lineage>
</organism>
<evidence type="ECO:0000256" key="6">
    <source>
        <dbReference type="ARBA" id="ARBA00023136"/>
    </source>
</evidence>
<proteinExistence type="inferred from homology"/>
<keyword evidence="3" id="KW-1003">Cell membrane</keyword>
<feature type="transmembrane region" description="Helical" evidence="7">
    <location>
        <begin position="243"/>
        <end position="260"/>
    </location>
</feature>
<evidence type="ECO:0000313" key="9">
    <source>
        <dbReference type="EMBL" id="GAA0772615.1"/>
    </source>
</evidence>
<protein>
    <submittedName>
        <fullName evidence="9">DMT family transporter</fullName>
    </submittedName>
</protein>
<sequence length="318" mass="35351">MKTRKALAYITLIGVVVAWGISFVSIKVVLDAFSPVAMAFVRFFIATITLIIIKQFTNKEKVNKEDYGRLAISGIFAITLYFFFENNGILRVSANSASIIVATLPVAAIIADKIFYKTKISRLSIISIVVSIFGIYLVIGKDVVSGSLSGYLYMFGSVISWCGYLIITKPLFKKYSNITITTYQSIFGTLAFIPLLPFETINFQMINGNIILNLLFLALICSSFGNFGYNFAFKELDVGISTLFLNLCPVVTFIFSFFILGETLRISQIIGSIIIIGAVYIATKPPKVQLELDDNIKKMDENKTINDIESIEDIKVNL</sequence>
<evidence type="ECO:0000256" key="4">
    <source>
        <dbReference type="ARBA" id="ARBA00022692"/>
    </source>
</evidence>
<evidence type="ECO:0000256" key="5">
    <source>
        <dbReference type="ARBA" id="ARBA00022989"/>
    </source>
</evidence>
<dbReference type="InterPro" id="IPR037185">
    <property type="entry name" value="EmrE-like"/>
</dbReference>
<evidence type="ECO:0000259" key="8">
    <source>
        <dbReference type="Pfam" id="PF00892"/>
    </source>
</evidence>
<dbReference type="EMBL" id="BAAACI010000006">
    <property type="protein sequence ID" value="GAA0772615.1"/>
    <property type="molecule type" value="Genomic_DNA"/>
</dbReference>
<feature type="transmembrane region" description="Helical" evidence="7">
    <location>
        <begin position="7"/>
        <end position="26"/>
    </location>
</feature>
<dbReference type="RefSeq" id="WP_343825903.1">
    <property type="nucleotide sequence ID" value="NZ_BAAACI010000006.1"/>
</dbReference>
<reference evidence="9 10" key="1">
    <citation type="journal article" date="2019" name="Int. J. Syst. Evol. Microbiol.">
        <title>The Global Catalogue of Microorganisms (GCM) 10K type strain sequencing project: providing services to taxonomists for standard genome sequencing and annotation.</title>
        <authorList>
            <consortium name="The Broad Institute Genomics Platform"/>
            <consortium name="The Broad Institute Genome Sequencing Center for Infectious Disease"/>
            <person name="Wu L."/>
            <person name="Ma J."/>
        </authorList>
    </citation>
    <scope>NUCLEOTIDE SEQUENCE [LARGE SCALE GENOMIC DNA]</scope>
    <source>
        <strain evidence="9 10">JCM 1417</strain>
    </source>
</reference>
<evidence type="ECO:0000256" key="3">
    <source>
        <dbReference type="ARBA" id="ARBA00022475"/>
    </source>
</evidence>
<keyword evidence="6 7" id="KW-0472">Membrane</keyword>
<dbReference type="PANTHER" id="PTHR32322:SF18">
    <property type="entry name" value="S-ADENOSYLMETHIONINE_S-ADENOSYLHOMOCYSTEINE TRANSPORTER"/>
    <property type="match status" value="1"/>
</dbReference>
<keyword evidence="4 7" id="KW-0812">Transmembrane</keyword>
<keyword evidence="5 7" id="KW-1133">Transmembrane helix</keyword>
<evidence type="ECO:0000256" key="7">
    <source>
        <dbReference type="SAM" id="Phobius"/>
    </source>
</evidence>
<accession>A0ABN1KPC8</accession>